<dbReference type="HOGENOM" id="CLU_665480_0_0_0"/>
<protein>
    <recommendedName>
        <fullName evidence="2">DUF4062 domain-containing protein</fullName>
    </recommendedName>
</protein>
<dbReference type="KEGG" id="sus:Acid_1460"/>
<dbReference type="eggNOG" id="COG5635">
    <property type="taxonomic scope" value="Bacteria"/>
</dbReference>
<sequence length="413" mass="46808">MPENKTQLNVVLVWPSDVLAEREALEKTIITRVNKVAAGYGLDLRLAFWPKDVVPRADPIAAECVIEKDLRFGECDIVIAVLWKRFGTPVLDAQSGTEYELRLAYDGWEKRQTPRLIMHYFRTPSGEISSAEEAEQIRKVLEYKRSIQPKTLYGQYKSVSEFEEIVFGDLVRVVREWNREEQKPGQTEPPPPEIATHQGWEKQTLGNSPLYTFCGYQKELRDEDSFQNFAIERQPSFRNPNPVSHLWADSYRSSWIQARVVEAGGAHLAVSFFNGPESWPCSLAIRPIRELAVATKNRKHIRFEAQLAPDSDLAEACIAVRVVNAWYQHWAYGPGGGTYSLQKITRDPDPVTISVPLDGRWWLFPADGNHTYGPPGFDYRVIASIILEFGGPASQIPGPGKGTVLLRDVRLTR</sequence>
<evidence type="ECO:0008006" key="2">
    <source>
        <dbReference type="Google" id="ProtNLM"/>
    </source>
</evidence>
<accession>Q028V0</accession>
<gene>
    <name evidence="1" type="ordered locus">Acid_1460</name>
</gene>
<dbReference type="InParanoid" id="Q028V0"/>
<organism evidence="1">
    <name type="scientific">Solibacter usitatus (strain Ellin6076)</name>
    <dbReference type="NCBI Taxonomy" id="234267"/>
    <lineage>
        <taxon>Bacteria</taxon>
        <taxon>Pseudomonadati</taxon>
        <taxon>Acidobacteriota</taxon>
        <taxon>Terriglobia</taxon>
        <taxon>Bryobacterales</taxon>
        <taxon>Solibacteraceae</taxon>
        <taxon>Candidatus Solibacter</taxon>
    </lineage>
</organism>
<evidence type="ECO:0000313" key="1">
    <source>
        <dbReference type="EMBL" id="ABJ82452.1"/>
    </source>
</evidence>
<dbReference type="AlphaFoldDB" id="Q028V0"/>
<dbReference type="EMBL" id="CP000473">
    <property type="protein sequence ID" value="ABJ82452.1"/>
    <property type="molecule type" value="Genomic_DNA"/>
</dbReference>
<reference evidence="1" key="1">
    <citation type="submission" date="2006-10" db="EMBL/GenBank/DDBJ databases">
        <title>Complete sequence of Solibacter usitatus Ellin6076.</title>
        <authorList>
            <consortium name="US DOE Joint Genome Institute"/>
            <person name="Copeland A."/>
            <person name="Lucas S."/>
            <person name="Lapidus A."/>
            <person name="Barry K."/>
            <person name="Detter J.C."/>
            <person name="Glavina del Rio T."/>
            <person name="Hammon N."/>
            <person name="Israni S."/>
            <person name="Dalin E."/>
            <person name="Tice H."/>
            <person name="Pitluck S."/>
            <person name="Thompson L.S."/>
            <person name="Brettin T."/>
            <person name="Bruce D."/>
            <person name="Han C."/>
            <person name="Tapia R."/>
            <person name="Gilna P."/>
            <person name="Schmutz J."/>
            <person name="Larimer F."/>
            <person name="Land M."/>
            <person name="Hauser L."/>
            <person name="Kyrpides N."/>
            <person name="Mikhailova N."/>
            <person name="Janssen P.H."/>
            <person name="Kuske C.R."/>
            <person name="Richardson P."/>
        </authorList>
    </citation>
    <scope>NUCLEOTIDE SEQUENCE</scope>
    <source>
        <strain evidence="1">Ellin6076</strain>
    </source>
</reference>
<dbReference type="OrthoDB" id="9784936at2"/>
<proteinExistence type="predicted"/>
<name>Q028V0_SOLUE</name>